<evidence type="ECO:0000313" key="3">
    <source>
        <dbReference type="Proteomes" id="UP000787472"/>
    </source>
</evidence>
<keyword evidence="3" id="KW-1185">Reference proteome</keyword>
<name>A0A9E5MJD8_9GAMM</name>
<dbReference type="EMBL" id="JAAONZ010000003">
    <property type="protein sequence ID" value="NHO64959.1"/>
    <property type="molecule type" value="Genomic_DNA"/>
</dbReference>
<sequence>MLSLLEELLALTGQNNIAEAAALIMAAVTQKPQLAADIQTLGVKAGYDQEAVAEIIIRGLVTHPSTQTSLAEDALAGDAPPKSPAARTVQAHE</sequence>
<evidence type="ECO:0000256" key="1">
    <source>
        <dbReference type="SAM" id="MobiDB-lite"/>
    </source>
</evidence>
<dbReference type="AlphaFoldDB" id="A0A9E5MJD8"/>
<organism evidence="2 3">
    <name type="scientific">Pseudomaricurvus hydrocarbonicus</name>
    <dbReference type="NCBI Taxonomy" id="1470433"/>
    <lineage>
        <taxon>Bacteria</taxon>
        <taxon>Pseudomonadati</taxon>
        <taxon>Pseudomonadota</taxon>
        <taxon>Gammaproteobacteria</taxon>
        <taxon>Cellvibrionales</taxon>
        <taxon>Cellvibrionaceae</taxon>
        <taxon>Pseudomaricurvus</taxon>
    </lineage>
</organism>
<evidence type="ECO:0000313" key="2">
    <source>
        <dbReference type="EMBL" id="NHO64959.1"/>
    </source>
</evidence>
<proteinExistence type="predicted"/>
<comment type="caution">
    <text evidence="2">The sequence shown here is derived from an EMBL/GenBank/DDBJ whole genome shotgun (WGS) entry which is preliminary data.</text>
</comment>
<dbReference type="Proteomes" id="UP000787472">
    <property type="component" value="Unassembled WGS sequence"/>
</dbReference>
<accession>A0A9E5MJD8</accession>
<gene>
    <name evidence="2" type="ORF">G8770_05315</name>
</gene>
<protein>
    <submittedName>
        <fullName evidence="2">Uncharacterized protein</fullName>
    </submittedName>
</protein>
<dbReference type="RefSeq" id="WP_167182802.1">
    <property type="nucleotide sequence ID" value="NZ_JAAONZ010000003.1"/>
</dbReference>
<feature type="region of interest" description="Disordered" evidence="1">
    <location>
        <begin position="71"/>
        <end position="93"/>
    </location>
</feature>
<reference evidence="2" key="1">
    <citation type="submission" date="2020-03" db="EMBL/GenBank/DDBJ databases">
        <authorList>
            <person name="Guo F."/>
        </authorList>
    </citation>
    <scope>NUCLEOTIDE SEQUENCE</scope>
    <source>
        <strain evidence="2">JCM 30134</strain>
    </source>
</reference>